<feature type="domain" description="Acyltransferase 3" evidence="2">
    <location>
        <begin position="24"/>
        <end position="352"/>
    </location>
</feature>
<gene>
    <name evidence="4" type="ORF">ACFQE5_14195</name>
</gene>
<feature type="transmembrane region" description="Helical" evidence="1">
    <location>
        <begin position="333"/>
        <end position="352"/>
    </location>
</feature>
<feature type="transmembrane region" description="Helical" evidence="1">
    <location>
        <begin position="157"/>
        <end position="175"/>
    </location>
</feature>
<evidence type="ECO:0000259" key="2">
    <source>
        <dbReference type="Pfam" id="PF01757"/>
    </source>
</evidence>
<feature type="transmembrane region" description="Helical" evidence="1">
    <location>
        <begin position="49"/>
        <end position="66"/>
    </location>
</feature>
<dbReference type="Proteomes" id="UP001596302">
    <property type="component" value="Unassembled WGS sequence"/>
</dbReference>
<keyword evidence="1" id="KW-1133">Transmembrane helix</keyword>
<keyword evidence="5" id="KW-1185">Reference proteome</keyword>
<keyword evidence="1" id="KW-0472">Membrane</keyword>
<feature type="transmembrane region" description="Helical" evidence="1">
    <location>
        <begin position="310"/>
        <end position="327"/>
    </location>
</feature>
<evidence type="ECO:0000313" key="4">
    <source>
        <dbReference type="EMBL" id="MFC5995361.1"/>
    </source>
</evidence>
<sequence length="674" mass="73309">MNHVRSVVRIRTTDEQAARRFRPELQGLRALAVALVVVYHVWFNRVSGGVDVFFLISGFLITGQLFRAAQRGPIQFRPMWGRQIARLLPAAATVLLATAIAGALLLPEARWLQTVREIVASAVFLENWRLTADAVDYAAQHNTASVVQHFWSLSIQVQFYVVWPLLVALVAMVAGRGRQRLRSHLTLTLLGVFVASLVFSVALTITNQPLAYFHSLTRVWEFALGGLLALGIDAIVLAPRLRVVLGWVGVLGLLSCGMVLQVGSVFPGYAALWPTVCAGLVLLAGATGCRHGADRFLSTRTMRYLGDISYSLYLWHWPLLLFVLVAADRETVGLGGGALIIAGSLVLAMLTYHLVEEPVRRARLGVGGQYRVGAVSLIVVLMAAGVWQFVAVVRAGPVAVIGGPDHPGASALLADFSYSGAPEVSALPPMVAVAEDWARMDDWECTPLPAFPALDRCDQPVESPTRRIVLVGDSHAQQYAAALIPIAEERGWQLTSIARGACPFSTASEVDPEDQDCVAWNEAAAEEIAHLRPDAVFTLATRDVRAGLTEQTPPGFVEQWRRMNDLGIPVLAVRDNPRFDHSPPECLQQLGRGAQECGVARDEVLAPVPPYALLPQVPANVRFLDFSDLLCDDRFCPAEVGNVLVYMDSNHVSASYTASMAPMIGQRIDAEMGW</sequence>
<comment type="caution">
    <text evidence="4">The sequence shown here is derived from an EMBL/GenBank/DDBJ whole genome shotgun (WGS) entry which is preliminary data.</text>
</comment>
<evidence type="ECO:0000256" key="1">
    <source>
        <dbReference type="SAM" id="Phobius"/>
    </source>
</evidence>
<dbReference type="GO" id="GO:0016746">
    <property type="term" value="F:acyltransferase activity"/>
    <property type="evidence" value="ECO:0007669"/>
    <property type="project" value="UniProtKB-KW"/>
</dbReference>
<keyword evidence="1" id="KW-0812">Transmembrane</keyword>
<dbReference type="InterPro" id="IPR043968">
    <property type="entry name" value="SGNH"/>
</dbReference>
<proteinExistence type="predicted"/>
<feature type="transmembrane region" description="Helical" evidence="1">
    <location>
        <begin position="269"/>
        <end position="289"/>
    </location>
</feature>
<feature type="domain" description="SGNH" evidence="3">
    <location>
        <begin position="455"/>
        <end position="664"/>
    </location>
</feature>
<dbReference type="PANTHER" id="PTHR23028:SF53">
    <property type="entry name" value="ACYL_TRANSF_3 DOMAIN-CONTAINING PROTEIN"/>
    <property type="match status" value="1"/>
</dbReference>
<feature type="transmembrane region" description="Helical" evidence="1">
    <location>
        <begin position="372"/>
        <end position="390"/>
    </location>
</feature>
<keyword evidence="4" id="KW-0012">Acyltransferase</keyword>
<dbReference type="Pfam" id="PF01757">
    <property type="entry name" value="Acyl_transf_3"/>
    <property type="match status" value="1"/>
</dbReference>
<name>A0ABW1J3Q6_9PSEU</name>
<dbReference type="InterPro" id="IPR002656">
    <property type="entry name" value="Acyl_transf_3_dom"/>
</dbReference>
<dbReference type="RefSeq" id="WP_379585382.1">
    <property type="nucleotide sequence ID" value="NZ_JBHSQW010000030.1"/>
</dbReference>
<evidence type="ECO:0000313" key="5">
    <source>
        <dbReference type="Proteomes" id="UP001596302"/>
    </source>
</evidence>
<evidence type="ECO:0000259" key="3">
    <source>
        <dbReference type="Pfam" id="PF19040"/>
    </source>
</evidence>
<accession>A0ABW1J3Q6</accession>
<feature type="transmembrane region" description="Helical" evidence="1">
    <location>
        <begin position="87"/>
        <end position="106"/>
    </location>
</feature>
<feature type="transmembrane region" description="Helical" evidence="1">
    <location>
        <begin position="219"/>
        <end position="237"/>
    </location>
</feature>
<protein>
    <submittedName>
        <fullName evidence="4">Acyltransferase family protein</fullName>
        <ecNumber evidence="4">2.3.1.-</ecNumber>
    </submittedName>
</protein>
<dbReference type="InterPro" id="IPR050879">
    <property type="entry name" value="Acyltransferase_3"/>
</dbReference>
<feature type="transmembrane region" description="Helical" evidence="1">
    <location>
        <begin position="244"/>
        <end position="263"/>
    </location>
</feature>
<feature type="transmembrane region" description="Helical" evidence="1">
    <location>
        <begin position="27"/>
        <end position="43"/>
    </location>
</feature>
<dbReference type="Pfam" id="PF19040">
    <property type="entry name" value="SGNH"/>
    <property type="match status" value="1"/>
</dbReference>
<dbReference type="EC" id="2.3.1.-" evidence="4"/>
<organism evidence="4 5">
    <name type="scientific">Pseudonocardia hispaniensis</name>
    <dbReference type="NCBI Taxonomy" id="904933"/>
    <lineage>
        <taxon>Bacteria</taxon>
        <taxon>Bacillati</taxon>
        <taxon>Actinomycetota</taxon>
        <taxon>Actinomycetes</taxon>
        <taxon>Pseudonocardiales</taxon>
        <taxon>Pseudonocardiaceae</taxon>
        <taxon>Pseudonocardia</taxon>
    </lineage>
</organism>
<dbReference type="EMBL" id="JBHSQW010000030">
    <property type="protein sequence ID" value="MFC5995361.1"/>
    <property type="molecule type" value="Genomic_DNA"/>
</dbReference>
<reference evidence="5" key="1">
    <citation type="journal article" date="2019" name="Int. J. Syst. Evol. Microbiol.">
        <title>The Global Catalogue of Microorganisms (GCM) 10K type strain sequencing project: providing services to taxonomists for standard genome sequencing and annotation.</title>
        <authorList>
            <consortium name="The Broad Institute Genomics Platform"/>
            <consortium name="The Broad Institute Genome Sequencing Center for Infectious Disease"/>
            <person name="Wu L."/>
            <person name="Ma J."/>
        </authorList>
    </citation>
    <scope>NUCLEOTIDE SEQUENCE [LARGE SCALE GENOMIC DNA]</scope>
    <source>
        <strain evidence="5">CCM 8391</strain>
    </source>
</reference>
<keyword evidence="4" id="KW-0808">Transferase</keyword>
<dbReference type="PANTHER" id="PTHR23028">
    <property type="entry name" value="ACETYLTRANSFERASE"/>
    <property type="match status" value="1"/>
</dbReference>
<feature type="transmembrane region" description="Helical" evidence="1">
    <location>
        <begin position="187"/>
        <end position="207"/>
    </location>
</feature>